<keyword evidence="3" id="KW-0479">Metal-binding</keyword>
<dbReference type="GO" id="GO:0016740">
    <property type="term" value="F:transferase activity"/>
    <property type="evidence" value="ECO:0007669"/>
    <property type="project" value="UniProtKB-KW"/>
</dbReference>
<evidence type="ECO:0000256" key="2">
    <source>
        <dbReference type="ARBA" id="ARBA00022679"/>
    </source>
</evidence>
<dbReference type="EMBL" id="ML995477">
    <property type="protein sequence ID" value="KAF2145429.1"/>
    <property type="molecule type" value="Genomic_DNA"/>
</dbReference>
<proteinExistence type="predicted"/>
<evidence type="ECO:0000313" key="11">
    <source>
        <dbReference type="EMBL" id="KAF2145429.1"/>
    </source>
</evidence>
<keyword evidence="8" id="KW-0175">Coiled coil</keyword>
<dbReference type="PANTHER" id="PTHR22770">
    <property type="entry name" value="UBIQUITIN CONJUGATING ENZYME 7 INTERACTING PROTEIN-RELATED"/>
    <property type="match status" value="1"/>
</dbReference>
<evidence type="ECO:0000256" key="6">
    <source>
        <dbReference type="ARBA" id="ARBA00022786"/>
    </source>
</evidence>
<dbReference type="Pfam" id="PF26200">
    <property type="entry name" value="Rcat_RNF216"/>
    <property type="match status" value="1"/>
</dbReference>
<dbReference type="InterPro" id="IPR047545">
    <property type="entry name" value="BRcat_RBR_RNF216"/>
</dbReference>
<reference evidence="11" key="1">
    <citation type="journal article" date="2020" name="Stud. Mycol.">
        <title>101 Dothideomycetes genomes: a test case for predicting lifestyles and emergence of pathogens.</title>
        <authorList>
            <person name="Haridas S."/>
            <person name="Albert R."/>
            <person name="Binder M."/>
            <person name="Bloem J."/>
            <person name="Labutti K."/>
            <person name="Salamov A."/>
            <person name="Andreopoulos B."/>
            <person name="Baker S."/>
            <person name="Barry K."/>
            <person name="Bills G."/>
            <person name="Bluhm B."/>
            <person name="Cannon C."/>
            <person name="Castanera R."/>
            <person name="Culley D."/>
            <person name="Daum C."/>
            <person name="Ezra D."/>
            <person name="Gonzalez J."/>
            <person name="Henrissat B."/>
            <person name="Kuo A."/>
            <person name="Liang C."/>
            <person name="Lipzen A."/>
            <person name="Lutzoni F."/>
            <person name="Magnuson J."/>
            <person name="Mondo S."/>
            <person name="Nolan M."/>
            <person name="Ohm R."/>
            <person name="Pangilinan J."/>
            <person name="Park H.-J."/>
            <person name="Ramirez L."/>
            <person name="Alfaro M."/>
            <person name="Sun H."/>
            <person name="Tritt A."/>
            <person name="Yoshinaga Y."/>
            <person name="Zwiers L.-H."/>
            <person name="Turgeon B."/>
            <person name="Goodwin S."/>
            <person name="Spatafora J."/>
            <person name="Crous P."/>
            <person name="Grigoriev I."/>
        </authorList>
    </citation>
    <scope>NUCLEOTIDE SEQUENCE</scope>
    <source>
        <strain evidence="11">CBS 121167</strain>
    </source>
</reference>
<dbReference type="InterPro" id="IPR044066">
    <property type="entry name" value="TRIAD_supradom"/>
</dbReference>
<dbReference type="CDD" id="cd16630">
    <property type="entry name" value="RING-HC_RBR_RNF216"/>
    <property type="match status" value="1"/>
</dbReference>
<evidence type="ECO:0000259" key="10">
    <source>
        <dbReference type="PROSITE" id="PS51873"/>
    </source>
</evidence>
<dbReference type="Gene3D" id="1.20.120.1750">
    <property type="match status" value="1"/>
</dbReference>
<evidence type="ECO:0000313" key="12">
    <source>
        <dbReference type="Proteomes" id="UP000799438"/>
    </source>
</evidence>
<dbReference type="AlphaFoldDB" id="A0A6A6BMR8"/>
<dbReference type="InterPro" id="IPR051628">
    <property type="entry name" value="LUBAC_E3_Ligases"/>
</dbReference>
<keyword evidence="4" id="KW-0677">Repeat</keyword>
<dbReference type="Proteomes" id="UP000799438">
    <property type="component" value="Unassembled WGS sequence"/>
</dbReference>
<dbReference type="GeneID" id="54301377"/>
<dbReference type="PROSITE" id="PS51873">
    <property type="entry name" value="TRIAD"/>
    <property type="match status" value="1"/>
</dbReference>
<evidence type="ECO:0000256" key="8">
    <source>
        <dbReference type="SAM" id="Coils"/>
    </source>
</evidence>
<accession>A0A6A6BMR8</accession>
<comment type="pathway">
    <text evidence="1">Protein modification; protein ubiquitination.</text>
</comment>
<evidence type="ECO:0000256" key="1">
    <source>
        <dbReference type="ARBA" id="ARBA00004906"/>
    </source>
</evidence>
<dbReference type="Gene3D" id="3.30.40.10">
    <property type="entry name" value="Zinc/RING finger domain, C3HC4 (zinc finger)"/>
    <property type="match status" value="1"/>
</dbReference>
<keyword evidence="6" id="KW-0833">Ubl conjugation pathway</keyword>
<keyword evidence="7" id="KW-0862">Zinc</keyword>
<organism evidence="11 12">
    <name type="scientific">Aplosporella prunicola CBS 121167</name>
    <dbReference type="NCBI Taxonomy" id="1176127"/>
    <lineage>
        <taxon>Eukaryota</taxon>
        <taxon>Fungi</taxon>
        <taxon>Dikarya</taxon>
        <taxon>Ascomycota</taxon>
        <taxon>Pezizomycotina</taxon>
        <taxon>Dothideomycetes</taxon>
        <taxon>Dothideomycetes incertae sedis</taxon>
        <taxon>Botryosphaeriales</taxon>
        <taxon>Aplosporellaceae</taxon>
        <taxon>Aplosporella</taxon>
    </lineage>
</organism>
<evidence type="ECO:0000256" key="9">
    <source>
        <dbReference type="SAM" id="MobiDB-lite"/>
    </source>
</evidence>
<evidence type="ECO:0000256" key="3">
    <source>
        <dbReference type="ARBA" id="ARBA00022723"/>
    </source>
</evidence>
<dbReference type="PANTHER" id="PTHR22770:SF47">
    <property type="entry name" value="E3 UBIQUITIN-PROTEIN LIGASE RNF216"/>
    <property type="match status" value="1"/>
</dbReference>
<dbReference type="GO" id="GO:0008270">
    <property type="term" value="F:zinc ion binding"/>
    <property type="evidence" value="ECO:0007669"/>
    <property type="project" value="UniProtKB-KW"/>
</dbReference>
<keyword evidence="5" id="KW-0863">Zinc-finger</keyword>
<protein>
    <recommendedName>
        <fullName evidence="10">RING-type domain-containing protein</fullName>
    </recommendedName>
</protein>
<dbReference type="OrthoDB" id="10009520at2759"/>
<feature type="domain" description="RING-type" evidence="10">
    <location>
        <begin position="268"/>
        <end position="486"/>
    </location>
</feature>
<evidence type="ECO:0000256" key="5">
    <source>
        <dbReference type="ARBA" id="ARBA00022771"/>
    </source>
</evidence>
<feature type="region of interest" description="Disordered" evidence="9">
    <location>
        <begin position="11"/>
        <end position="31"/>
    </location>
</feature>
<name>A0A6A6BMR8_9PEZI</name>
<dbReference type="SUPFAM" id="SSF57850">
    <property type="entry name" value="RING/U-box"/>
    <property type="match status" value="1"/>
</dbReference>
<dbReference type="RefSeq" id="XP_033401141.1">
    <property type="nucleotide sequence ID" value="XM_033543880.1"/>
</dbReference>
<dbReference type="InterPro" id="IPR047544">
    <property type="entry name" value="RING-HC_RBR_RNF216"/>
</dbReference>
<feature type="coiled-coil region" evidence="8">
    <location>
        <begin position="232"/>
        <end position="268"/>
    </location>
</feature>
<gene>
    <name evidence="11" type="ORF">K452DRAFT_315676</name>
</gene>
<dbReference type="CDD" id="cd20353">
    <property type="entry name" value="Rcat_RBR_RNF216"/>
    <property type="match status" value="1"/>
</dbReference>
<keyword evidence="12" id="KW-1185">Reference proteome</keyword>
<sequence>MAEPWHEVIEILSDSDDDQEAANTPPSDSMEDDEWIIAYRAAGMPLAVDPTEAHEGADVSSERTQEALTEDDFLTKVLEVYPDIAHEHVRQLHRDAVQKGEKTDVSWCEVIIVRILDDGLYPKERDRRRDLKRKRQPSPAPEDIVTTIWGDGHYEVGSKLYTLYATEILANEFSYVPKKFIGDTLKREITLYHAHVALEELQQKDHTPYTKVRKARHHQELSPNMPNLFKELEAAKKKIKGDTDKRLKAEKERKAEEENERVSRVEGNIAECGCCFTEYPTNRMTFCNGTETDIHFFCHECAQSYVKAEIGQGKCRPKCMDTSGCPAIFARAQLQNFLDEKTFEVLERFQQQEDLRLAGLDDMEECPFCDFKMICLPKEVDREFRCQHPDCKIVSCRLCRMETHVPLTCEQASKDKKVDVRHLVEEAMTAALVRECNKCKNKFVKEFGCNKMTCPTCGNVQCYICSKNTRSYEHFQDKPEKCPLYDNTDERHDDEVKKAEAAALEQIKKDHPELQNEDLKIEVSDAVKQVEKQRIQNGAARVPVNYAIPQQAHLVGQFAIPPVAGRPLHNVGAPHAGVPVAAAPPP</sequence>
<evidence type="ECO:0000256" key="4">
    <source>
        <dbReference type="ARBA" id="ARBA00022737"/>
    </source>
</evidence>
<dbReference type="InterPro" id="IPR047546">
    <property type="entry name" value="Rcat_RBR_RNF216"/>
</dbReference>
<dbReference type="CDD" id="cd20339">
    <property type="entry name" value="BRcat_RBR_RNF216"/>
    <property type="match status" value="1"/>
</dbReference>
<keyword evidence="2" id="KW-0808">Transferase</keyword>
<dbReference type="InterPro" id="IPR013083">
    <property type="entry name" value="Znf_RING/FYVE/PHD"/>
</dbReference>
<evidence type="ECO:0000256" key="7">
    <source>
        <dbReference type="ARBA" id="ARBA00022833"/>
    </source>
</evidence>